<accession>A0A1H1JAR8</accession>
<sequence>MLTAAPPGIAIGAVVLDTAFVALAIRSLIMYAPKKKNRLKGGWRLLLM</sequence>
<keyword evidence="1" id="KW-1133">Transmembrane helix</keyword>
<keyword evidence="1" id="KW-0472">Membrane</keyword>
<evidence type="ECO:0000256" key="1">
    <source>
        <dbReference type="SAM" id="Phobius"/>
    </source>
</evidence>
<dbReference type="EMBL" id="FNKX01000002">
    <property type="protein sequence ID" value="SDR46983.1"/>
    <property type="molecule type" value="Genomic_DNA"/>
</dbReference>
<gene>
    <name evidence="2" type="ORF">SAMN05445850_4492</name>
</gene>
<evidence type="ECO:0000313" key="2">
    <source>
        <dbReference type="EMBL" id="SDR46983.1"/>
    </source>
</evidence>
<dbReference type="STRING" id="157910.SAMN05445850_4492"/>
<keyword evidence="1" id="KW-0812">Transmembrane</keyword>
<proteinExistence type="predicted"/>
<evidence type="ECO:0000313" key="3">
    <source>
        <dbReference type="Proteomes" id="UP000199365"/>
    </source>
</evidence>
<name>A0A1H1JAR8_9BURK</name>
<dbReference type="AlphaFoldDB" id="A0A1H1JAR8"/>
<reference evidence="3" key="1">
    <citation type="submission" date="2016-10" db="EMBL/GenBank/DDBJ databases">
        <authorList>
            <person name="Varghese N."/>
            <person name="Submissions S."/>
        </authorList>
    </citation>
    <scope>NUCLEOTIDE SEQUENCE [LARGE SCALE GENOMIC DNA]</scope>
    <source>
        <strain evidence="3">DUS833</strain>
    </source>
</reference>
<organism evidence="2 3">
    <name type="scientific">Paraburkholderia tuberum</name>
    <dbReference type="NCBI Taxonomy" id="157910"/>
    <lineage>
        <taxon>Bacteria</taxon>
        <taxon>Pseudomonadati</taxon>
        <taxon>Pseudomonadota</taxon>
        <taxon>Betaproteobacteria</taxon>
        <taxon>Burkholderiales</taxon>
        <taxon>Burkholderiaceae</taxon>
        <taxon>Paraburkholderia</taxon>
    </lineage>
</organism>
<feature type="transmembrane region" description="Helical" evidence="1">
    <location>
        <begin position="6"/>
        <end position="29"/>
    </location>
</feature>
<dbReference type="Proteomes" id="UP000199365">
    <property type="component" value="Unassembled WGS sequence"/>
</dbReference>
<protein>
    <submittedName>
        <fullName evidence="2">Uncharacterized protein</fullName>
    </submittedName>
</protein>
<keyword evidence="3" id="KW-1185">Reference proteome</keyword>